<dbReference type="RefSeq" id="WP_268990337.1">
    <property type="nucleotide sequence ID" value="NZ_SMCR01000001.1"/>
</dbReference>
<keyword evidence="1" id="KW-0472">Membrane</keyword>
<reference evidence="2 3" key="1">
    <citation type="submission" date="2019-03" db="EMBL/GenBank/DDBJ databases">
        <title>Genomic Encyclopedia of Type Strains, Phase IV (KMG-IV): sequencing the most valuable type-strain genomes for metagenomic binning, comparative biology and taxonomic classification.</title>
        <authorList>
            <person name="Goeker M."/>
        </authorList>
    </citation>
    <scope>NUCLEOTIDE SEQUENCE [LARGE SCALE GENOMIC DNA]</scope>
    <source>
        <strain evidence="2 3">DSM 19580</strain>
    </source>
</reference>
<keyword evidence="1" id="KW-1133">Transmembrane helix</keyword>
<proteinExistence type="predicted"/>
<evidence type="ECO:0000313" key="2">
    <source>
        <dbReference type="EMBL" id="TCW00433.1"/>
    </source>
</evidence>
<evidence type="ECO:0000256" key="1">
    <source>
        <dbReference type="SAM" id="Phobius"/>
    </source>
</evidence>
<keyword evidence="3" id="KW-1185">Reference proteome</keyword>
<gene>
    <name evidence="2" type="ORF">EDC52_101783</name>
</gene>
<evidence type="ECO:0000313" key="3">
    <source>
        <dbReference type="Proteomes" id="UP000295719"/>
    </source>
</evidence>
<comment type="caution">
    <text evidence="2">The sequence shown here is derived from an EMBL/GenBank/DDBJ whole genome shotgun (WGS) entry which is preliminary data.</text>
</comment>
<dbReference type="Proteomes" id="UP000295719">
    <property type="component" value="Unassembled WGS sequence"/>
</dbReference>
<keyword evidence="1" id="KW-0812">Transmembrane</keyword>
<accession>A0A4R3Z5D7</accession>
<feature type="transmembrane region" description="Helical" evidence="1">
    <location>
        <begin position="25"/>
        <end position="43"/>
    </location>
</feature>
<protein>
    <submittedName>
        <fullName evidence="2">Uncharacterized protein</fullName>
    </submittedName>
</protein>
<name>A0A4R3Z5D7_9GAMM</name>
<dbReference type="AlphaFoldDB" id="A0A4R3Z5D7"/>
<organism evidence="2 3">
    <name type="scientific">Biostraticola tofi</name>
    <dbReference type="NCBI Taxonomy" id="466109"/>
    <lineage>
        <taxon>Bacteria</taxon>
        <taxon>Pseudomonadati</taxon>
        <taxon>Pseudomonadota</taxon>
        <taxon>Gammaproteobacteria</taxon>
        <taxon>Enterobacterales</taxon>
        <taxon>Bruguierivoracaceae</taxon>
        <taxon>Biostraticola</taxon>
    </lineage>
</organism>
<sequence length="44" mass="5017">MKNHHHVDYQPDGAESHKSNGYFGWRDYAFIAFVLTVSGFCLLG</sequence>
<dbReference type="EMBL" id="SMCR01000001">
    <property type="protein sequence ID" value="TCW00433.1"/>
    <property type="molecule type" value="Genomic_DNA"/>
</dbReference>